<dbReference type="OrthoDB" id="8922241at2759"/>
<feature type="compositionally biased region" description="Polar residues" evidence="1">
    <location>
        <begin position="304"/>
        <end position="319"/>
    </location>
</feature>
<protein>
    <recommendedName>
        <fullName evidence="2">C2H2-type domain-containing protein</fullName>
    </recommendedName>
</protein>
<sequence length="401" mass="44479">MHIQDLFSFFTPQTKAKDMSTSQSVVSPNQHQQQVEYCFHHRNRTTENIINNADQSQCFNKIENGLPAPISLIPTQTIPPNANRSYYYGSLWGEDEEGGNSSSYSTLASTPSSITQFSPFPVGDSFFSTASTAPNCFRGSGSPCSSADDKINSISVHSDIMTNMSSSLSIAGQSETFDYDQLRQDSLMDTATNHISTTQQPSENYGCNLEYNKKALQDITQQNQPSFTFHDDNKQSADDIYPANNEYAPALVASLNIVSKNDAIRPSKISQCENDLSYLPYFIDEQEVESTSKNSDDNVEHNSQEFSSSSWSARNQEPSVSLLSANNEEGHKRRRLSPTTLSWSLSAASSLGTKNSLISVESEKCCGICGSSFSRSRDRKRHEDSVHGEFLLYQCDLCDTF</sequence>
<dbReference type="PROSITE" id="PS00028">
    <property type="entry name" value="ZINC_FINGER_C2H2_1"/>
    <property type="match status" value="1"/>
</dbReference>
<dbReference type="EMBL" id="JAEPRB010000126">
    <property type="protein sequence ID" value="KAG2220888.1"/>
    <property type="molecule type" value="Genomic_DNA"/>
</dbReference>
<name>A0A8H7S3N2_9FUNG</name>
<evidence type="ECO:0000259" key="2">
    <source>
        <dbReference type="PROSITE" id="PS00028"/>
    </source>
</evidence>
<feature type="region of interest" description="Disordered" evidence="1">
    <location>
        <begin position="289"/>
        <end position="319"/>
    </location>
</feature>
<dbReference type="AlphaFoldDB" id="A0A8H7S3N2"/>
<dbReference type="Proteomes" id="UP000646827">
    <property type="component" value="Unassembled WGS sequence"/>
</dbReference>
<feature type="domain" description="C2H2-type" evidence="2">
    <location>
        <begin position="365"/>
        <end position="387"/>
    </location>
</feature>
<organism evidence="3 4">
    <name type="scientific">Circinella minor</name>
    <dbReference type="NCBI Taxonomy" id="1195481"/>
    <lineage>
        <taxon>Eukaryota</taxon>
        <taxon>Fungi</taxon>
        <taxon>Fungi incertae sedis</taxon>
        <taxon>Mucoromycota</taxon>
        <taxon>Mucoromycotina</taxon>
        <taxon>Mucoromycetes</taxon>
        <taxon>Mucorales</taxon>
        <taxon>Lichtheimiaceae</taxon>
        <taxon>Circinella</taxon>
    </lineage>
</organism>
<feature type="compositionally biased region" description="Basic and acidic residues" evidence="1">
    <location>
        <begin position="294"/>
        <end position="303"/>
    </location>
</feature>
<gene>
    <name evidence="3" type="ORF">INT45_004056</name>
</gene>
<accession>A0A8H7S3N2</accession>
<evidence type="ECO:0000256" key="1">
    <source>
        <dbReference type="SAM" id="MobiDB-lite"/>
    </source>
</evidence>
<keyword evidence="4" id="KW-1185">Reference proteome</keyword>
<reference evidence="3 4" key="1">
    <citation type="submission" date="2020-12" db="EMBL/GenBank/DDBJ databases">
        <title>Metabolic potential, ecology and presence of endohyphal bacteria is reflected in genomic diversity of Mucoromycotina.</title>
        <authorList>
            <person name="Muszewska A."/>
            <person name="Okrasinska A."/>
            <person name="Steczkiewicz K."/>
            <person name="Drgas O."/>
            <person name="Orlowska M."/>
            <person name="Perlinska-Lenart U."/>
            <person name="Aleksandrzak-Piekarczyk T."/>
            <person name="Szatraj K."/>
            <person name="Zielenkiewicz U."/>
            <person name="Pilsyk S."/>
            <person name="Malc E."/>
            <person name="Mieczkowski P."/>
            <person name="Kruszewska J.S."/>
            <person name="Biernat P."/>
            <person name="Pawlowska J."/>
        </authorList>
    </citation>
    <scope>NUCLEOTIDE SEQUENCE [LARGE SCALE GENOMIC DNA]</scope>
    <source>
        <strain evidence="3 4">CBS 142.35</strain>
    </source>
</reference>
<dbReference type="InterPro" id="IPR013087">
    <property type="entry name" value="Znf_C2H2_type"/>
</dbReference>
<evidence type="ECO:0000313" key="4">
    <source>
        <dbReference type="Proteomes" id="UP000646827"/>
    </source>
</evidence>
<proteinExistence type="predicted"/>
<evidence type="ECO:0000313" key="3">
    <source>
        <dbReference type="EMBL" id="KAG2220888.1"/>
    </source>
</evidence>
<comment type="caution">
    <text evidence="3">The sequence shown here is derived from an EMBL/GenBank/DDBJ whole genome shotgun (WGS) entry which is preliminary data.</text>
</comment>